<keyword evidence="5" id="KW-0862">Zinc</keyword>
<dbReference type="InterPro" id="IPR036236">
    <property type="entry name" value="Znf_C2H2_sf"/>
</dbReference>
<feature type="domain" description="C2H2-type" evidence="10">
    <location>
        <begin position="89"/>
        <end position="116"/>
    </location>
</feature>
<dbReference type="STRING" id="104452.A0A0L7LQ35"/>
<evidence type="ECO:0000256" key="8">
    <source>
        <dbReference type="PROSITE-ProRule" id="PRU00042"/>
    </source>
</evidence>
<evidence type="ECO:0000256" key="5">
    <source>
        <dbReference type="ARBA" id="ARBA00022833"/>
    </source>
</evidence>
<keyword evidence="3" id="KW-0677">Repeat</keyword>
<organism evidence="11 12">
    <name type="scientific">Operophtera brumata</name>
    <name type="common">Winter moth</name>
    <name type="synonym">Phalaena brumata</name>
    <dbReference type="NCBI Taxonomy" id="104452"/>
    <lineage>
        <taxon>Eukaryota</taxon>
        <taxon>Metazoa</taxon>
        <taxon>Ecdysozoa</taxon>
        <taxon>Arthropoda</taxon>
        <taxon>Hexapoda</taxon>
        <taxon>Insecta</taxon>
        <taxon>Pterygota</taxon>
        <taxon>Neoptera</taxon>
        <taxon>Endopterygota</taxon>
        <taxon>Lepidoptera</taxon>
        <taxon>Glossata</taxon>
        <taxon>Ditrysia</taxon>
        <taxon>Geometroidea</taxon>
        <taxon>Geometridae</taxon>
        <taxon>Larentiinae</taxon>
        <taxon>Operophtera</taxon>
    </lineage>
</organism>
<keyword evidence="12" id="KW-1185">Reference proteome</keyword>
<evidence type="ECO:0000256" key="3">
    <source>
        <dbReference type="ARBA" id="ARBA00022737"/>
    </source>
</evidence>
<dbReference type="InterPro" id="IPR013087">
    <property type="entry name" value="Znf_C2H2_type"/>
</dbReference>
<name>A0A0L7LQ35_OPEBR</name>
<feature type="compositionally biased region" description="Basic and acidic residues" evidence="9">
    <location>
        <begin position="187"/>
        <end position="197"/>
    </location>
</feature>
<dbReference type="PROSITE" id="PS50157">
    <property type="entry name" value="ZINC_FINGER_C2H2_2"/>
    <property type="match status" value="3"/>
</dbReference>
<comment type="subcellular location">
    <subcellularLocation>
        <location evidence="1">Nucleus</location>
    </subcellularLocation>
</comment>
<proteinExistence type="predicted"/>
<dbReference type="SUPFAM" id="SSF57667">
    <property type="entry name" value="beta-beta-alpha zinc fingers"/>
    <property type="match status" value="1"/>
</dbReference>
<sequence length="587" mass="67657">MDSNLSYFSLPVRFHSIISHQNLPTKQKSFVDAGDLDFGKIRGQECEYDDLHPTLPSHGSLLGADDVLAQFLSGDDPLEEPDLNGPTTLHCEICRKQFDNAKKYYGHLRVHSKDNLWICDKCPDEKFSTKQQLMKHSLTHKPLERVWRCPQCEMSFEALWRLQQHLFAKHLDYREHSNNPPPPPTETPKEDKSNQLHLDTSRTVDKIVDDILSAEDDYMTMSTQNNLIHNYPAEETHDNIMQIELLKEMNQMHNILDDELLYNDIDLDSFQTMCNNIEYERNELFDLNDGRSMDHDIMNGARSLDQDIMNAIVRGIDKVKDEMPKEFLNPPEMNSKVNEFLVNPPVSVSECATIFESDVDLEASTNLAANLNQLIGENTVQYISTEHDDTFIISLNSEIDAEQLTDMLNIGVETKPIQRPVKIEPDLETDQTDTEPALNIKEPESLGNTIEPKKEIIEPVKKKSRTKTMYVCLIYLQQFQCKVCFERFSYKSSLNKHTIKRHTPIVKAAHTCRLCAKNYGDAWQQFQCKVCFERFSYKSSLNKHTIKRHTPIVKAAHTCRLCAKNYGDAWQLSGCFLVTHRDRLGKT</sequence>
<evidence type="ECO:0000259" key="10">
    <source>
        <dbReference type="PROSITE" id="PS50157"/>
    </source>
</evidence>
<feature type="domain" description="C2H2-type" evidence="10">
    <location>
        <begin position="526"/>
        <end position="550"/>
    </location>
</feature>
<keyword evidence="2" id="KW-0479">Metal-binding</keyword>
<evidence type="ECO:0000313" key="11">
    <source>
        <dbReference type="EMBL" id="KOB77514.1"/>
    </source>
</evidence>
<dbReference type="GO" id="GO:0003677">
    <property type="term" value="F:DNA binding"/>
    <property type="evidence" value="ECO:0007669"/>
    <property type="project" value="UniProtKB-KW"/>
</dbReference>
<feature type="region of interest" description="Disordered" evidence="9">
    <location>
        <begin position="173"/>
        <end position="197"/>
    </location>
</feature>
<dbReference type="GO" id="GO:0005634">
    <property type="term" value="C:nucleus"/>
    <property type="evidence" value="ECO:0007669"/>
    <property type="project" value="UniProtKB-SubCell"/>
</dbReference>
<dbReference type="EMBL" id="JTDY01000366">
    <property type="protein sequence ID" value="KOB77514.1"/>
    <property type="molecule type" value="Genomic_DNA"/>
</dbReference>
<evidence type="ECO:0000256" key="6">
    <source>
        <dbReference type="ARBA" id="ARBA00023125"/>
    </source>
</evidence>
<feature type="domain" description="C2H2-type" evidence="10">
    <location>
        <begin position="479"/>
        <end position="503"/>
    </location>
</feature>
<evidence type="ECO:0000313" key="12">
    <source>
        <dbReference type="Proteomes" id="UP000037510"/>
    </source>
</evidence>
<dbReference type="InterPro" id="IPR050331">
    <property type="entry name" value="Zinc_finger"/>
</dbReference>
<dbReference type="PROSITE" id="PS00028">
    <property type="entry name" value="ZINC_FINGER_C2H2_1"/>
    <property type="match status" value="4"/>
</dbReference>
<accession>A0A0L7LQ35</accession>
<dbReference type="AlphaFoldDB" id="A0A0L7LQ35"/>
<dbReference type="Gene3D" id="3.30.160.60">
    <property type="entry name" value="Classic Zinc Finger"/>
    <property type="match status" value="3"/>
</dbReference>
<evidence type="ECO:0000256" key="7">
    <source>
        <dbReference type="ARBA" id="ARBA00023242"/>
    </source>
</evidence>
<protein>
    <recommendedName>
        <fullName evidence="10">C2H2-type domain-containing protein</fullName>
    </recommendedName>
</protein>
<dbReference type="SMART" id="SM00355">
    <property type="entry name" value="ZnF_C2H2"/>
    <property type="match status" value="5"/>
</dbReference>
<evidence type="ECO:0000256" key="2">
    <source>
        <dbReference type="ARBA" id="ARBA00022723"/>
    </source>
</evidence>
<evidence type="ECO:0000256" key="9">
    <source>
        <dbReference type="SAM" id="MobiDB-lite"/>
    </source>
</evidence>
<evidence type="ECO:0000256" key="1">
    <source>
        <dbReference type="ARBA" id="ARBA00004123"/>
    </source>
</evidence>
<dbReference type="PANTHER" id="PTHR16515:SF49">
    <property type="entry name" value="GASTRULA ZINC FINGER PROTEIN XLCGF49.1-LIKE-RELATED"/>
    <property type="match status" value="1"/>
</dbReference>
<keyword evidence="7" id="KW-0539">Nucleus</keyword>
<dbReference type="Pfam" id="PF00096">
    <property type="entry name" value="zf-C2H2"/>
    <property type="match status" value="2"/>
</dbReference>
<evidence type="ECO:0000256" key="4">
    <source>
        <dbReference type="ARBA" id="ARBA00022771"/>
    </source>
</evidence>
<reference evidence="11 12" key="1">
    <citation type="journal article" date="2015" name="Genome Biol. Evol.">
        <title>The genome of winter moth (Operophtera brumata) provides a genomic perspective on sexual dimorphism and phenology.</title>
        <authorList>
            <person name="Derks M.F."/>
            <person name="Smit S."/>
            <person name="Salis L."/>
            <person name="Schijlen E."/>
            <person name="Bossers A."/>
            <person name="Mateman C."/>
            <person name="Pijl A.S."/>
            <person name="de Ridder D."/>
            <person name="Groenen M.A."/>
            <person name="Visser M.E."/>
            <person name="Megens H.J."/>
        </authorList>
    </citation>
    <scope>NUCLEOTIDE SEQUENCE [LARGE SCALE GENOMIC DNA]</scope>
    <source>
        <strain evidence="11">WM2013NL</strain>
        <tissue evidence="11">Head and thorax</tissue>
    </source>
</reference>
<keyword evidence="4 8" id="KW-0863">Zinc-finger</keyword>
<dbReference type="GO" id="GO:0008270">
    <property type="term" value="F:zinc ion binding"/>
    <property type="evidence" value="ECO:0007669"/>
    <property type="project" value="UniProtKB-KW"/>
</dbReference>
<keyword evidence="6" id="KW-0238">DNA-binding</keyword>
<comment type="caution">
    <text evidence="11">The sequence shown here is derived from an EMBL/GenBank/DDBJ whole genome shotgun (WGS) entry which is preliminary data.</text>
</comment>
<dbReference type="Proteomes" id="UP000037510">
    <property type="component" value="Unassembled WGS sequence"/>
</dbReference>
<dbReference type="PANTHER" id="PTHR16515">
    <property type="entry name" value="PR DOMAIN ZINC FINGER PROTEIN"/>
    <property type="match status" value="1"/>
</dbReference>
<gene>
    <name evidence="11" type="ORF">OBRU01_03336</name>
</gene>